<dbReference type="Pfam" id="PF09802">
    <property type="entry name" value="Sec66"/>
    <property type="match status" value="1"/>
</dbReference>
<dbReference type="InterPro" id="IPR018624">
    <property type="entry name" value="Sec66"/>
</dbReference>
<sequence>MLQFLILGISFVIISLSVIKSREYKSDRIWYEGNAELERYYEMDKATAPQKLKQLVQCAIVVITRIVELEKEKVILDELYEERMISKQMWMSLNQDMKQLQVERMMIQAEADSILEGAGAKCMQEAEMFVAKMKRKPRHELKGKEDVLFNKKREMLTRELLRKSNLCSK</sequence>
<evidence type="ECO:0000256" key="1">
    <source>
        <dbReference type="SAM" id="SignalP"/>
    </source>
</evidence>
<evidence type="ECO:0000313" key="2">
    <source>
        <dbReference type="EMBL" id="KAF7683327.1"/>
    </source>
</evidence>
<proteinExistence type="predicted"/>
<organism evidence="2 3">
    <name type="scientific">Astathelohania contejeani</name>
    <dbReference type="NCBI Taxonomy" id="164912"/>
    <lineage>
        <taxon>Eukaryota</taxon>
        <taxon>Fungi</taxon>
        <taxon>Fungi incertae sedis</taxon>
        <taxon>Microsporidia</taxon>
        <taxon>Astathelohaniidae</taxon>
        <taxon>Astathelohania</taxon>
    </lineage>
</organism>
<dbReference type="EMBL" id="SBIQ01000098">
    <property type="protein sequence ID" value="KAF7683327.1"/>
    <property type="molecule type" value="Genomic_DNA"/>
</dbReference>
<comment type="caution">
    <text evidence="2">The sequence shown here is derived from an EMBL/GenBank/DDBJ whole genome shotgun (WGS) entry which is preliminary data.</text>
</comment>
<feature type="chain" id="PRO_5046732065" evidence="1">
    <location>
        <begin position="22"/>
        <end position="169"/>
    </location>
</feature>
<keyword evidence="3" id="KW-1185">Reference proteome</keyword>
<feature type="signal peptide" evidence="1">
    <location>
        <begin position="1"/>
        <end position="21"/>
    </location>
</feature>
<evidence type="ECO:0000313" key="3">
    <source>
        <dbReference type="Proteomes" id="UP001516464"/>
    </source>
</evidence>
<accession>A0ABQ7HYX1</accession>
<dbReference type="Proteomes" id="UP001516464">
    <property type="component" value="Unassembled WGS sequence"/>
</dbReference>
<reference evidence="2 3" key="1">
    <citation type="submission" date="2019-01" db="EMBL/GenBank/DDBJ databases">
        <title>Genomes sequencing and comparative genomics of infectious freshwater microsporidia, Cucumispora dikerogammari and Thelohania contejeani.</title>
        <authorList>
            <person name="Cormier A."/>
            <person name="Giraud I."/>
            <person name="Wattier R."/>
            <person name="Teixeira M."/>
            <person name="Grandjean F."/>
            <person name="Rigaud T."/>
            <person name="Cordaux R."/>
        </authorList>
    </citation>
    <scope>NUCLEOTIDE SEQUENCE [LARGE SCALE GENOMIC DNA]</scope>
    <source>
        <strain evidence="2">T1</strain>
        <tissue evidence="2">Spores</tissue>
    </source>
</reference>
<keyword evidence="1" id="KW-0732">Signal</keyword>
<protein>
    <submittedName>
        <fullName evidence="2">Uncharacterized protein</fullName>
    </submittedName>
</protein>
<gene>
    <name evidence="2" type="ORF">TCON_1457</name>
</gene>
<name>A0ABQ7HYX1_9MICR</name>